<feature type="modified residue" description="4-aspartylphosphate" evidence="3">
    <location>
        <position position="54"/>
    </location>
</feature>
<dbReference type="AlphaFoldDB" id="A0AB39V0C2"/>
<dbReference type="InterPro" id="IPR050595">
    <property type="entry name" value="Bact_response_regulator"/>
</dbReference>
<accession>A0AB39V0C2</accession>
<dbReference type="SUPFAM" id="SSF52172">
    <property type="entry name" value="CheY-like"/>
    <property type="match status" value="1"/>
</dbReference>
<dbReference type="RefSeq" id="WP_369602923.1">
    <property type="nucleotide sequence ID" value="NZ_CP154858.1"/>
</dbReference>
<evidence type="ECO:0000256" key="3">
    <source>
        <dbReference type="PROSITE-ProRule" id="PRU00169"/>
    </source>
</evidence>
<protein>
    <submittedName>
        <fullName evidence="5">Response regulator</fullName>
    </submittedName>
</protein>
<name>A0AB39V0C2_9GAMM</name>
<evidence type="ECO:0000313" key="5">
    <source>
        <dbReference type="EMBL" id="XDT73949.1"/>
    </source>
</evidence>
<dbReference type="PANTHER" id="PTHR44591">
    <property type="entry name" value="STRESS RESPONSE REGULATOR PROTEIN 1"/>
    <property type="match status" value="1"/>
</dbReference>
<dbReference type="GO" id="GO:0006935">
    <property type="term" value="P:chemotaxis"/>
    <property type="evidence" value="ECO:0007669"/>
    <property type="project" value="UniProtKB-KW"/>
</dbReference>
<dbReference type="CDD" id="cd17910">
    <property type="entry name" value="CheC_ClassII"/>
    <property type="match status" value="1"/>
</dbReference>
<dbReference type="InterPro" id="IPR001789">
    <property type="entry name" value="Sig_transdc_resp-reg_receiver"/>
</dbReference>
<keyword evidence="1" id="KW-0145">Chemotaxis</keyword>
<dbReference type="Gene3D" id="3.40.50.2300">
    <property type="match status" value="1"/>
</dbReference>
<dbReference type="PROSITE" id="PS50110">
    <property type="entry name" value="RESPONSE_REGULATORY"/>
    <property type="match status" value="1"/>
</dbReference>
<evidence type="ECO:0000259" key="4">
    <source>
        <dbReference type="PROSITE" id="PS50110"/>
    </source>
</evidence>
<dbReference type="CDD" id="cd17593">
    <property type="entry name" value="REC_CheC-like"/>
    <property type="match status" value="1"/>
</dbReference>
<dbReference type="SUPFAM" id="SSF103039">
    <property type="entry name" value="CheC-like"/>
    <property type="match status" value="1"/>
</dbReference>
<dbReference type="Pfam" id="PF00072">
    <property type="entry name" value="Response_reg"/>
    <property type="match status" value="1"/>
</dbReference>
<feature type="domain" description="Response regulatory" evidence="4">
    <location>
        <begin position="4"/>
        <end position="119"/>
    </location>
</feature>
<keyword evidence="2 3" id="KW-0597">Phosphoprotein</keyword>
<organism evidence="5">
    <name type="scientific">Thermohahella caldifontis</name>
    <dbReference type="NCBI Taxonomy" id="3142973"/>
    <lineage>
        <taxon>Bacteria</taxon>
        <taxon>Pseudomonadati</taxon>
        <taxon>Pseudomonadota</taxon>
        <taxon>Gammaproteobacteria</taxon>
        <taxon>Oceanospirillales</taxon>
        <taxon>Hahellaceae</taxon>
        <taxon>Thermohahella</taxon>
    </lineage>
</organism>
<dbReference type="EMBL" id="CP154858">
    <property type="protein sequence ID" value="XDT73949.1"/>
    <property type="molecule type" value="Genomic_DNA"/>
</dbReference>
<evidence type="ECO:0000256" key="1">
    <source>
        <dbReference type="ARBA" id="ARBA00022500"/>
    </source>
</evidence>
<sequence>MTTPVLICDDSSVARKQMAKSLPKDWDVEVSFATNGHEALELIRQGKGDILFLDLNMPEMDGYQVLEEIHRQELPTVVIVVSGDIQPDARARVMKMGAMEFIKKPIAPEKLETILRQFGLFDPEPVPEPVSQAVAEAIEQPVSELEVYQEIANVAMGQAADLLARLLDVFVVLPIPRVNLLEVTELQMALQAAEDRDTYSAVCQGFIGAGISGEALLLFHDSSFEDMARLMQYQGEVNEQVEMELLMDVASILIGACIKGIAEQLDVDFSQGHPVVLGQHVDIGELLKNKTWRWKQTLTIEICYSLEGCNVACDLLLLFTEDSLPILRKKIAYLM</sequence>
<dbReference type="Gene3D" id="3.40.1550.10">
    <property type="entry name" value="CheC-like"/>
    <property type="match status" value="1"/>
</dbReference>
<dbReference type="KEGG" id="tcd:AAIA72_08255"/>
<dbReference type="InterPro" id="IPR028976">
    <property type="entry name" value="CheC-like_sf"/>
</dbReference>
<evidence type="ECO:0000256" key="2">
    <source>
        <dbReference type="ARBA" id="ARBA00022553"/>
    </source>
</evidence>
<dbReference type="GO" id="GO:0000160">
    <property type="term" value="P:phosphorelay signal transduction system"/>
    <property type="evidence" value="ECO:0007669"/>
    <property type="project" value="InterPro"/>
</dbReference>
<proteinExistence type="predicted"/>
<dbReference type="SMART" id="SM00448">
    <property type="entry name" value="REC"/>
    <property type="match status" value="1"/>
</dbReference>
<gene>
    <name evidence="5" type="ORF">AAIA72_08255</name>
</gene>
<reference evidence="5" key="1">
    <citation type="submission" date="2024-05" db="EMBL/GenBank/DDBJ databases">
        <title>Genome sequencing of novel strain.</title>
        <authorList>
            <person name="Ganbat D."/>
            <person name="Ganbat S."/>
            <person name="Lee S.-J."/>
        </authorList>
    </citation>
    <scope>NUCLEOTIDE SEQUENCE</scope>
    <source>
        <strain evidence="5">SMD15-11</strain>
    </source>
</reference>
<dbReference type="InterPro" id="IPR011006">
    <property type="entry name" value="CheY-like_superfamily"/>
</dbReference>
<dbReference type="PANTHER" id="PTHR44591:SF24">
    <property type="entry name" value="PROTEIN-GLUTAMATE METHYLESTERASE_PROTEIN-GLUTAMINE GLUTAMINASE 1"/>
    <property type="match status" value="1"/>
</dbReference>